<dbReference type="InterPro" id="IPR043519">
    <property type="entry name" value="NT_sf"/>
</dbReference>
<gene>
    <name evidence="1" type="ORF">JOC83_002742</name>
</gene>
<comment type="caution">
    <text evidence="1">The sequence shown here is derived from an EMBL/GenBank/DDBJ whole genome shotgun (WGS) entry which is preliminary data.</text>
</comment>
<keyword evidence="2" id="KW-1185">Reference proteome</keyword>
<reference evidence="1 2" key="1">
    <citation type="submission" date="2021-01" db="EMBL/GenBank/DDBJ databases">
        <title>Genomic Encyclopedia of Type Strains, Phase IV (KMG-IV): sequencing the most valuable type-strain genomes for metagenomic binning, comparative biology and taxonomic classification.</title>
        <authorList>
            <person name="Goeker M."/>
        </authorList>
    </citation>
    <scope>NUCLEOTIDE SEQUENCE [LARGE SCALE GENOMIC DNA]</scope>
    <source>
        <strain evidence="1 2">DSM 104297</strain>
    </source>
</reference>
<accession>A0ABS2QXI5</accession>
<dbReference type="EMBL" id="JAFBFC010000004">
    <property type="protein sequence ID" value="MBM7703893.1"/>
    <property type="molecule type" value="Genomic_DNA"/>
</dbReference>
<dbReference type="Proteomes" id="UP000809829">
    <property type="component" value="Unassembled WGS sequence"/>
</dbReference>
<dbReference type="InterPro" id="IPR007344">
    <property type="entry name" value="GrpB/CoaE"/>
</dbReference>
<sequence>MMVELVNYETKWPLLYQFEKVNLQRLLKDYAPKIEHIGSTAVSGLSAKPIVDVMIGLKHKEDLDAVALILANRGYTYLQKYNEIMPYRRFFVGLKDGVIKEHYPTVITSDVNDEFLTHEKRSTHIHVTTIDSAFWKDHLLFRDCLKENGHLREQYESLKRKLSTYQWADGNDYAHAKGEFIQSILEKASVPVLGR</sequence>
<dbReference type="SUPFAM" id="SSF81301">
    <property type="entry name" value="Nucleotidyltransferase"/>
    <property type="match status" value="1"/>
</dbReference>
<protein>
    <submittedName>
        <fullName evidence="1">GrpB-like predicted nucleotidyltransferase (UPF0157 family)</fullName>
    </submittedName>
</protein>
<dbReference type="Gene3D" id="3.30.460.10">
    <property type="entry name" value="Beta Polymerase, domain 2"/>
    <property type="match status" value="1"/>
</dbReference>
<dbReference type="PANTHER" id="PTHR34822:SF1">
    <property type="entry name" value="GRPB FAMILY PROTEIN"/>
    <property type="match status" value="1"/>
</dbReference>
<name>A0ABS2QXI5_9BACI</name>
<dbReference type="Pfam" id="PF04229">
    <property type="entry name" value="GrpB"/>
    <property type="match status" value="1"/>
</dbReference>
<proteinExistence type="predicted"/>
<evidence type="ECO:0000313" key="1">
    <source>
        <dbReference type="EMBL" id="MBM7703893.1"/>
    </source>
</evidence>
<evidence type="ECO:0000313" key="2">
    <source>
        <dbReference type="Proteomes" id="UP000809829"/>
    </source>
</evidence>
<organism evidence="1 2">
    <name type="scientific">Priestia iocasae</name>
    <dbReference type="NCBI Taxonomy" id="2291674"/>
    <lineage>
        <taxon>Bacteria</taxon>
        <taxon>Bacillati</taxon>
        <taxon>Bacillota</taxon>
        <taxon>Bacilli</taxon>
        <taxon>Bacillales</taxon>
        <taxon>Bacillaceae</taxon>
        <taxon>Priestia</taxon>
    </lineage>
</organism>
<dbReference type="PANTHER" id="PTHR34822">
    <property type="entry name" value="GRPB DOMAIN PROTEIN (AFU_ORTHOLOGUE AFUA_1G01530)"/>
    <property type="match status" value="1"/>
</dbReference>